<keyword evidence="5" id="KW-0460">Magnesium</keyword>
<evidence type="ECO:0000256" key="4">
    <source>
        <dbReference type="PIRSR" id="PIRSR006806-1"/>
    </source>
</evidence>
<comment type="similarity">
    <text evidence="1 5">Belongs to the 5-formyltetrahydrofolate cyclo-ligase family.</text>
</comment>
<dbReference type="NCBIfam" id="TIGR02727">
    <property type="entry name" value="MTHFS_bact"/>
    <property type="match status" value="1"/>
</dbReference>
<dbReference type="InterPro" id="IPR037171">
    <property type="entry name" value="NagB/RpiA_transferase-like"/>
</dbReference>
<name>A0A4Q2K5L0_9FIRM</name>
<evidence type="ECO:0000313" key="6">
    <source>
        <dbReference type="EMBL" id="RXZ58079.1"/>
    </source>
</evidence>
<accession>A0A4Q2K5L0</accession>
<evidence type="ECO:0000256" key="1">
    <source>
        <dbReference type="ARBA" id="ARBA00010638"/>
    </source>
</evidence>
<gene>
    <name evidence="6" type="ORF">ESZ91_10510</name>
</gene>
<dbReference type="PANTHER" id="PTHR23407:SF1">
    <property type="entry name" value="5-FORMYLTETRAHYDROFOLATE CYCLO-LIGASE"/>
    <property type="match status" value="1"/>
</dbReference>
<dbReference type="Gene3D" id="3.40.50.10420">
    <property type="entry name" value="NagB/RpiA/CoA transferase-like"/>
    <property type="match status" value="1"/>
</dbReference>
<feature type="binding site" evidence="4">
    <location>
        <begin position="5"/>
        <end position="9"/>
    </location>
    <ligand>
        <name>ATP</name>
        <dbReference type="ChEBI" id="CHEBI:30616"/>
    </ligand>
</feature>
<dbReference type="SUPFAM" id="SSF100950">
    <property type="entry name" value="NagB/RpiA/CoA transferase-like"/>
    <property type="match status" value="1"/>
</dbReference>
<proteinExistence type="inferred from homology"/>
<keyword evidence="5" id="KW-0479">Metal-binding</keyword>
<dbReference type="Proteomes" id="UP000291269">
    <property type="component" value="Unassembled WGS sequence"/>
</dbReference>
<dbReference type="GO" id="GO:0009396">
    <property type="term" value="P:folic acid-containing compound biosynthetic process"/>
    <property type="evidence" value="ECO:0007669"/>
    <property type="project" value="TreeGrafter"/>
</dbReference>
<dbReference type="PANTHER" id="PTHR23407">
    <property type="entry name" value="ATPASE INHIBITOR/5-FORMYLTETRAHYDROFOLATE CYCLO-LIGASE"/>
    <property type="match status" value="1"/>
</dbReference>
<dbReference type="OrthoDB" id="9801938at2"/>
<organism evidence="6 7">
    <name type="scientific">Candidatus Borkfalkia ceftriaxoniphila</name>
    <dbReference type="NCBI Taxonomy" id="2508949"/>
    <lineage>
        <taxon>Bacteria</taxon>
        <taxon>Bacillati</taxon>
        <taxon>Bacillota</taxon>
        <taxon>Clostridia</taxon>
        <taxon>Christensenellales</taxon>
        <taxon>Christensenellaceae</taxon>
        <taxon>Candidatus Borkfalkia</taxon>
    </lineage>
</organism>
<dbReference type="AlphaFoldDB" id="A0A4Q2K5L0"/>
<dbReference type="EC" id="6.3.3.2" evidence="5"/>
<dbReference type="EMBL" id="SDOZ01000004">
    <property type="protein sequence ID" value="RXZ58079.1"/>
    <property type="molecule type" value="Genomic_DNA"/>
</dbReference>
<keyword evidence="6" id="KW-0436">Ligase</keyword>
<dbReference type="PIRSF" id="PIRSF006806">
    <property type="entry name" value="FTHF_cligase"/>
    <property type="match status" value="1"/>
</dbReference>
<dbReference type="GO" id="GO:0030272">
    <property type="term" value="F:5-formyltetrahydrofolate cyclo-ligase activity"/>
    <property type="evidence" value="ECO:0007669"/>
    <property type="project" value="UniProtKB-EC"/>
</dbReference>
<keyword evidence="2 4" id="KW-0547">Nucleotide-binding</keyword>
<comment type="caution">
    <text evidence="6">The sequence shown here is derived from an EMBL/GenBank/DDBJ whole genome shotgun (WGS) entry which is preliminary data.</text>
</comment>
<protein>
    <recommendedName>
        <fullName evidence="5">5-formyltetrahydrofolate cyclo-ligase</fullName>
        <ecNumber evidence="5">6.3.3.2</ecNumber>
    </recommendedName>
</protein>
<comment type="catalytic activity">
    <reaction evidence="5">
        <text>(6S)-5-formyl-5,6,7,8-tetrahydrofolate + ATP = (6R)-5,10-methenyltetrahydrofolate + ADP + phosphate</text>
        <dbReference type="Rhea" id="RHEA:10488"/>
        <dbReference type="ChEBI" id="CHEBI:30616"/>
        <dbReference type="ChEBI" id="CHEBI:43474"/>
        <dbReference type="ChEBI" id="CHEBI:57455"/>
        <dbReference type="ChEBI" id="CHEBI:57457"/>
        <dbReference type="ChEBI" id="CHEBI:456216"/>
        <dbReference type="EC" id="6.3.3.2"/>
    </reaction>
</comment>
<dbReference type="GO" id="GO:0035999">
    <property type="term" value="P:tetrahydrofolate interconversion"/>
    <property type="evidence" value="ECO:0007669"/>
    <property type="project" value="TreeGrafter"/>
</dbReference>
<comment type="cofactor">
    <cofactor evidence="5">
        <name>Mg(2+)</name>
        <dbReference type="ChEBI" id="CHEBI:18420"/>
    </cofactor>
</comment>
<keyword evidence="7" id="KW-1185">Reference proteome</keyword>
<evidence type="ECO:0000256" key="5">
    <source>
        <dbReference type="RuleBase" id="RU361279"/>
    </source>
</evidence>
<dbReference type="Pfam" id="PF01812">
    <property type="entry name" value="5-FTHF_cyc-lig"/>
    <property type="match status" value="1"/>
</dbReference>
<dbReference type="InterPro" id="IPR002698">
    <property type="entry name" value="FTHF_cligase"/>
</dbReference>
<reference evidence="6 7" key="1">
    <citation type="journal article" date="2019" name="Gut">
        <title>Antibiotics-induced monodominance of a novel gut bacterial order.</title>
        <authorList>
            <person name="Hildebrand F."/>
            <person name="Moitinho-Silva L."/>
            <person name="Blasche S."/>
            <person name="Jahn M.T."/>
            <person name="Gossmann T.I."/>
            <person name="Heuerta-Cepas J."/>
            <person name="Hercog R."/>
            <person name="Luetge M."/>
            <person name="Bahram M."/>
            <person name="Pryszlak A."/>
            <person name="Alves R.J."/>
            <person name="Waszak S.M."/>
            <person name="Zhu A."/>
            <person name="Ye L."/>
            <person name="Costea P.I."/>
            <person name="Aalvink S."/>
            <person name="Belzer C."/>
            <person name="Forslund S.K."/>
            <person name="Sunagawa S."/>
            <person name="Hentschel U."/>
            <person name="Merten C."/>
            <person name="Patil K.R."/>
            <person name="Benes V."/>
            <person name="Bork P."/>
        </authorList>
    </citation>
    <scope>NUCLEOTIDE SEQUENCE [LARGE SCALE GENOMIC DNA]</scope>
    <source>
        <strain evidence="6 7">HDS1380</strain>
    </source>
</reference>
<feature type="binding site" evidence="4">
    <location>
        <position position="48"/>
    </location>
    <ligand>
        <name>substrate</name>
    </ligand>
</feature>
<evidence type="ECO:0000256" key="2">
    <source>
        <dbReference type="ARBA" id="ARBA00022741"/>
    </source>
</evidence>
<keyword evidence="3 4" id="KW-0067">ATP-binding</keyword>
<dbReference type="GO" id="GO:0005524">
    <property type="term" value="F:ATP binding"/>
    <property type="evidence" value="ECO:0007669"/>
    <property type="project" value="UniProtKB-KW"/>
</dbReference>
<sequence>MTMQKQQLRARMKALRAACEDRRARDNGIFENLFSQPFMNAETFFVYVSFGSEADTRRIIEELFKRGKTVFLPRVAGQRMQCVRYVGQALEKGAFGIMEPQGDAEEIVPDVCLTPLLAADRRCARLGYGGGYYDRFFMDKQLCKVGLAYSFQIVNEVPAEPTDVFLDAVATEREVLYRR</sequence>
<feature type="binding site" evidence="4">
    <location>
        <begin position="125"/>
        <end position="133"/>
    </location>
    <ligand>
        <name>ATP</name>
        <dbReference type="ChEBI" id="CHEBI:30616"/>
    </ligand>
</feature>
<feature type="binding site" evidence="4">
    <location>
        <position position="53"/>
    </location>
    <ligand>
        <name>substrate</name>
    </ligand>
</feature>
<dbReference type="GO" id="GO:0046872">
    <property type="term" value="F:metal ion binding"/>
    <property type="evidence" value="ECO:0007669"/>
    <property type="project" value="UniProtKB-KW"/>
</dbReference>
<evidence type="ECO:0000313" key="7">
    <source>
        <dbReference type="Proteomes" id="UP000291269"/>
    </source>
</evidence>
<dbReference type="InterPro" id="IPR024185">
    <property type="entry name" value="FTHF_cligase-like_sf"/>
</dbReference>
<evidence type="ECO:0000256" key="3">
    <source>
        <dbReference type="ARBA" id="ARBA00022840"/>
    </source>
</evidence>